<reference evidence="1 2" key="1">
    <citation type="submission" date="2019-06" db="EMBL/GenBank/DDBJ databases">
        <title>A chromosome-scale genome assembly of the European perch, Perca fluviatilis.</title>
        <authorList>
            <person name="Roques C."/>
            <person name="Zahm M."/>
            <person name="Cabau C."/>
            <person name="Klopp C."/>
            <person name="Bouchez O."/>
            <person name="Donnadieu C."/>
            <person name="Kuhl H."/>
            <person name="Gislard M."/>
            <person name="Guendouz S."/>
            <person name="Journot L."/>
            <person name="Haffray P."/>
            <person name="Bestin A."/>
            <person name="Morvezen R."/>
            <person name="Feron R."/>
            <person name="Wen M."/>
            <person name="Jouanno E."/>
            <person name="Herpin A."/>
            <person name="Schartl M."/>
            <person name="Postlethwait J."/>
            <person name="Schaerlinger B."/>
            <person name="Chardard D."/>
            <person name="Lecocq T."/>
            <person name="Poncet C."/>
            <person name="Jaffrelo L."/>
            <person name="Lampietro C."/>
            <person name="Guiguen Y."/>
        </authorList>
    </citation>
    <scope>NUCLEOTIDE SEQUENCE [LARGE SCALE GENOMIC DNA]</scope>
    <source>
        <tissue evidence="1">Blood</tissue>
    </source>
</reference>
<organism evidence="1 2">
    <name type="scientific">Perca fluviatilis</name>
    <name type="common">European perch</name>
    <dbReference type="NCBI Taxonomy" id="8168"/>
    <lineage>
        <taxon>Eukaryota</taxon>
        <taxon>Metazoa</taxon>
        <taxon>Chordata</taxon>
        <taxon>Craniata</taxon>
        <taxon>Vertebrata</taxon>
        <taxon>Euteleostomi</taxon>
        <taxon>Actinopterygii</taxon>
        <taxon>Neopterygii</taxon>
        <taxon>Teleostei</taxon>
        <taxon>Neoteleostei</taxon>
        <taxon>Acanthomorphata</taxon>
        <taxon>Eupercaria</taxon>
        <taxon>Perciformes</taxon>
        <taxon>Percoidei</taxon>
        <taxon>Percidae</taxon>
        <taxon>Percinae</taxon>
        <taxon>Perca</taxon>
    </lineage>
</organism>
<evidence type="ECO:0000313" key="1">
    <source>
        <dbReference type="EMBL" id="KAF1388731.1"/>
    </source>
</evidence>
<comment type="caution">
    <text evidence="1">The sequence shown here is derived from an EMBL/GenBank/DDBJ whole genome shotgun (WGS) entry which is preliminary data.</text>
</comment>
<gene>
    <name evidence="1" type="ORF">PFLUV_G00065680</name>
</gene>
<dbReference type="AlphaFoldDB" id="A0A6A5EHI6"/>
<dbReference type="EMBL" id="VHII01000006">
    <property type="protein sequence ID" value="KAF1388731.1"/>
    <property type="molecule type" value="Genomic_DNA"/>
</dbReference>
<proteinExistence type="predicted"/>
<sequence>MVGFGALRGASLCRRIKRKQWGANGWLRARTKRGAGSVRRVRIQILSTEMLPLSVGYIAGRERERERERESVGTTEKLPVYPSVKIQRPGFRNTTMASSHRVWIALFLLMGMTSDTGVFGRAVDTLGFLSQSPKTADGSSGPTLRAGVLRRWRRGVAETHRERCAELAAPWLENAQVPEDNATLLQLRVRPLSPGASHGLVFPGKSLFSFVRRVYHCCQEGVNCRRVKGIQGRLRGGTDVEFLLSREILSLAVMRVELHLHVSNPQHLDIKPVLSSMAKRGLPTRYSVWSRGNAAELRVDLLFLFQSLQEATGGAAGGPSLVNMRRAVFSSRGSPPGEKPTFGALHDTASDVWGDGVALELGLALGCSRAGSGLSCGTGGVHLAHTPFMALYYR</sequence>
<keyword evidence="2" id="KW-1185">Reference proteome</keyword>
<dbReference type="Proteomes" id="UP000465112">
    <property type="component" value="Chromosome 6"/>
</dbReference>
<protein>
    <submittedName>
        <fullName evidence="1">Uncharacterized protein</fullName>
    </submittedName>
</protein>
<accession>A0A6A5EHI6</accession>
<evidence type="ECO:0000313" key="2">
    <source>
        <dbReference type="Proteomes" id="UP000465112"/>
    </source>
</evidence>
<dbReference type="OrthoDB" id="9943803at2759"/>
<name>A0A6A5EHI6_PERFL</name>